<protein>
    <submittedName>
        <fullName evidence="6">Aminotransferase</fullName>
    </submittedName>
</protein>
<evidence type="ECO:0000256" key="1">
    <source>
        <dbReference type="ARBA" id="ARBA00001933"/>
    </source>
</evidence>
<gene>
    <name evidence="6" type="ORF">BUFA31_04790</name>
</gene>
<dbReference type="SUPFAM" id="SSF53383">
    <property type="entry name" value="PLP-dependent transferases"/>
    <property type="match status" value="1"/>
</dbReference>
<dbReference type="Gene3D" id="3.90.1150.10">
    <property type="entry name" value="Aspartate Aminotransferase, domain 1"/>
    <property type="match status" value="1"/>
</dbReference>
<dbReference type="InterPro" id="IPR004839">
    <property type="entry name" value="Aminotransferase_I/II_large"/>
</dbReference>
<dbReference type="InterPro" id="IPR015421">
    <property type="entry name" value="PyrdxlP-dep_Trfase_major"/>
</dbReference>
<dbReference type="InterPro" id="IPR015424">
    <property type="entry name" value="PyrdxlP-dep_Trfase"/>
</dbReference>
<comment type="cofactor">
    <cofactor evidence="1">
        <name>pyridoxal 5'-phosphate</name>
        <dbReference type="ChEBI" id="CHEBI:597326"/>
    </cofactor>
</comment>
<evidence type="ECO:0000313" key="6">
    <source>
        <dbReference type="EMBL" id="GFO87315.1"/>
    </source>
</evidence>
<dbReference type="Gene3D" id="3.40.640.10">
    <property type="entry name" value="Type I PLP-dependent aspartate aminotransferase-like (Major domain)"/>
    <property type="match status" value="1"/>
</dbReference>
<keyword evidence="3" id="KW-0808">Transferase</keyword>
<proteinExistence type="predicted"/>
<keyword evidence="2 6" id="KW-0032">Aminotransferase</keyword>
<dbReference type="Proteomes" id="UP000620147">
    <property type="component" value="Unassembled WGS sequence"/>
</dbReference>
<dbReference type="PANTHER" id="PTHR42790:SF19">
    <property type="entry name" value="KYNURENINE_ALPHA-AMINOADIPATE AMINOTRANSFERASE, MITOCHONDRIAL"/>
    <property type="match status" value="1"/>
</dbReference>
<dbReference type="CDD" id="cd00609">
    <property type="entry name" value="AAT_like"/>
    <property type="match status" value="1"/>
</dbReference>
<comment type="caution">
    <text evidence="6">The sequence shown here is derived from an EMBL/GenBank/DDBJ whole genome shotgun (WGS) entry which is preliminary data.</text>
</comment>
<dbReference type="RefSeq" id="WP_118480186.1">
    <property type="nucleotide sequence ID" value="NZ_BLYJ01000004.1"/>
</dbReference>
<evidence type="ECO:0000256" key="2">
    <source>
        <dbReference type="ARBA" id="ARBA00022576"/>
    </source>
</evidence>
<sequence length="397" mass="44219">MQYEISNRMSDVHGSAIRELFKLGADPNMISFGGGNPSAETFPVPEIADIIADVMKNAPVSVLQYGLSEGYMPLRETVKDYLTRTQGFDFEENELFILSGGQQCADLTTKVLVNEGDVILTEDPAFVGCLNTFRSYGAKLIGIPMQQDGMDTDALEAALQAHPETKLLYTIPSFQNPSGITTTLEKRKKVYELACKYDIAILEDNPYGELRFSGEDVPTIKSMDTEGRVLYAGSFSKVMAPAFRLGFLVFNKSLTMPLTIAKQTTDVHSNVLFQYVCNEYMTKYDFAAHLDKARDVYRAKCNLMLDTMRRTFHPAVTFSQPEGGLFAMAFLPDGMDSQPFVREAIQRGVLCVPGSAFLADEKQVSNAFRLNYSTPTDEQIVKGIEILGKLTHEWIKE</sequence>
<evidence type="ECO:0000259" key="5">
    <source>
        <dbReference type="Pfam" id="PF00155"/>
    </source>
</evidence>
<evidence type="ECO:0000256" key="4">
    <source>
        <dbReference type="ARBA" id="ARBA00022898"/>
    </source>
</evidence>
<dbReference type="EMBL" id="BLYJ01000004">
    <property type="protein sequence ID" value="GFO87315.1"/>
    <property type="molecule type" value="Genomic_DNA"/>
</dbReference>
<organism evidence="6 7">
    <name type="scientific">Butyricicoccus faecihominis</name>
    <dbReference type="NCBI Taxonomy" id="1712515"/>
    <lineage>
        <taxon>Bacteria</taxon>
        <taxon>Bacillati</taxon>
        <taxon>Bacillota</taxon>
        <taxon>Clostridia</taxon>
        <taxon>Eubacteriales</taxon>
        <taxon>Butyricicoccaceae</taxon>
        <taxon>Butyricicoccus</taxon>
    </lineage>
</organism>
<evidence type="ECO:0000313" key="7">
    <source>
        <dbReference type="Proteomes" id="UP000620147"/>
    </source>
</evidence>
<reference evidence="6 7" key="1">
    <citation type="submission" date="2020-06" db="EMBL/GenBank/DDBJ databases">
        <title>Characterization of fructooligosaccharide metabolism and fructooligosaccharide-degrading enzymes in human commensal butyrate producers.</title>
        <authorList>
            <person name="Tanno H."/>
            <person name="Fujii T."/>
            <person name="Hirano K."/>
            <person name="Maeno S."/>
            <person name="Tonozuka T."/>
            <person name="Sakamoto M."/>
            <person name="Ohkuma M."/>
            <person name="Tochio T."/>
            <person name="Endo A."/>
        </authorList>
    </citation>
    <scope>NUCLEOTIDE SEQUENCE [LARGE SCALE GENOMIC DNA]</scope>
    <source>
        <strain evidence="6 7">JCM 31056</strain>
    </source>
</reference>
<evidence type="ECO:0000256" key="3">
    <source>
        <dbReference type="ARBA" id="ARBA00022679"/>
    </source>
</evidence>
<name>A0ABQ1DX94_9FIRM</name>
<dbReference type="InterPro" id="IPR015422">
    <property type="entry name" value="PyrdxlP-dep_Trfase_small"/>
</dbReference>
<dbReference type="PANTHER" id="PTHR42790">
    <property type="entry name" value="AMINOTRANSFERASE"/>
    <property type="match status" value="1"/>
</dbReference>
<keyword evidence="4" id="KW-0663">Pyridoxal phosphate</keyword>
<dbReference type="GO" id="GO:0008483">
    <property type="term" value="F:transaminase activity"/>
    <property type="evidence" value="ECO:0007669"/>
    <property type="project" value="UniProtKB-KW"/>
</dbReference>
<dbReference type="InterPro" id="IPR050859">
    <property type="entry name" value="Class-I_PLP-dep_aminotransf"/>
</dbReference>
<dbReference type="Pfam" id="PF00155">
    <property type="entry name" value="Aminotran_1_2"/>
    <property type="match status" value="1"/>
</dbReference>
<accession>A0ABQ1DX94</accession>
<feature type="domain" description="Aminotransferase class I/classII large" evidence="5">
    <location>
        <begin position="28"/>
        <end position="385"/>
    </location>
</feature>
<keyword evidence="7" id="KW-1185">Reference proteome</keyword>